<dbReference type="Proteomes" id="UP000541444">
    <property type="component" value="Unassembled WGS sequence"/>
</dbReference>
<evidence type="ECO:0000256" key="4">
    <source>
        <dbReference type="ARBA" id="ARBA00023015"/>
    </source>
</evidence>
<dbReference type="OrthoDB" id="1715602at2759"/>
<keyword evidence="5" id="KW-0804">Transcription</keyword>
<evidence type="ECO:0000259" key="7">
    <source>
        <dbReference type="Pfam" id="PF02892"/>
    </source>
</evidence>
<keyword evidence="1" id="KW-0479">Metal-binding</keyword>
<protein>
    <recommendedName>
        <fullName evidence="7">BED-type domain-containing protein</fullName>
    </recommendedName>
</protein>
<reference evidence="8 9" key="1">
    <citation type="journal article" date="2020" name="IScience">
        <title>Genome Sequencing of the Endangered Kingdonia uniflora (Circaeasteraceae, Ranunculales) Reveals Potential Mechanisms of Evolutionary Specialization.</title>
        <authorList>
            <person name="Sun Y."/>
            <person name="Deng T."/>
            <person name="Zhang A."/>
            <person name="Moore M.J."/>
            <person name="Landis J.B."/>
            <person name="Lin N."/>
            <person name="Zhang H."/>
            <person name="Zhang X."/>
            <person name="Huang J."/>
            <person name="Zhang X."/>
            <person name="Sun H."/>
            <person name="Wang H."/>
        </authorList>
    </citation>
    <scope>NUCLEOTIDE SEQUENCE [LARGE SCALE GENOMIC DNA]</scope>
    <source>
        <strain evidence="8">TB1705</strain>
        <tissue evidence="8">Leaf</tissue>
    </source>
</reference>
<keyword evidence="3" id="KW-0862">Zinc</keyword>
<dbReference type="EMBL" id="JACGCM010000671">
    <property type="protein sequence ID" value="KAF6168985.1"/>
    <property type="molecule type" value="Genomic_DNA"/>
</dbReference>
<evidence type="ECO:0000256" key="1">
    <source>
        <dbReference type="ARBA" id="ARBA00022723"/>
    </source>
</evidence>
<dbReference type="GO" id="GO:0003677">
    <property type="term" value="F:DNA binding"/>
    <property type="evidence" value="ECO:0007669"/>
    <property type="project" value="InterPro"/>
</dbReference>
<dbReference type="InterPro" id="IPR052035">
    <property type="entry name" value="ZnF_BED_domain_contain"/>
</dbReference>
<dbReference type="GO" id="GO:0008270">
    <property type="term" value="F:zinc ion binding"/>
    <property type="evidence" value="ECO:0007669"/>
    <property type="project" value="UniProtKB-KW"/>
</dbReference>
<organism evidence="8 9">
    <name type="scientific">Kingdonia uniflora</name>
    <dbReference type="NCBI Taxonomy" id="39325"/>
    <lineage>
        <taxon>Eukaryota</taxon>
        <taxon>Viridiplantae</taxon>
        <taxon>Streptophyta</taxon>
        <taxon>Embryophyta</taxon>
        <taxon>Tracheophyta</taxon>
        <taxon>Spermatophyta</taxon>
        <taxon>Magnoliopsida</taxon>
        <taxon>Ranunculales</taxon>
        <taxon>Circaeasteraceae</taxon>
        <taxon>Kingdonia</taxon>
    </lineage>
</organism>
<feature type="region of interest" description="Disordered" evidence="6">
    <location>
        <begin position="29"/>
        <end position="51"/>
    </location>
</feature>
<evidence type="ECO:0000256" key="6">
    <source>
        <dbReference type="SAM" id="MobiDB-lite"/>
    </source>
</evidence>
<evidence type="ECO:0000313" key="8">
    <source>
        <dbReference type="EMBL" id="KAF6168985.1"/>
    </source>
</evidence>
<dbReference type="SMART" id="SM00614">
    <property type="entry name" value="ZnF_BED"/>
    <property type="match status" value="1"/>
</dbReference>
<dbReference type="PANTHER" id="PTHR46481:SF7">
    <property type="entry name" value="ZINC FINGER BED DOMAIN-CONTAINING PROTEIN RICESLEEPER 2-LIKE"/>
    <property type="match status" value="1"/>
</dbReference>
<dbReference type="PANTHER" id="PTHR46481">
    <property type="entry name" value="ZINC FINGER BED DOMAIN-CONTAINING PROTEIN 4"/>
    <property type="match status" value="1"/>
</dbReference>
<feature type="domain" description="BED-type" evidence="7">
    <location>
        <begin position="58"/>
        <end position="99"/>
    </location>
</feature>
<evidence type="ECO:0000313" key="9">
    <source>
        <dbReference type="Proteomes" id="UP000541444"/>
    </source>
</evidence>
<evidence type="ECO:0000256" key="2">
    <source>
        <dbReference type="ARBA" id="ARBA00022771"/>
    </source>
</evidence>
<keyword evidence="4" id="KW-0805">Transcription regulation</keyword>
<sequence>MEWNVNNALKSLKADTEPKSVMEVISTNGPTVTGLGSSEKGTVTPPVKPPRKKTMTSLYLKFFETAPDKKSRSCKFCRQTYSIATATGNLGRHLNHRHPGYDKMGDVIIVPALQMASVSWKPQSEVKQTSADFDHLNWLLLKWLIGSSLPPSSFGDEWLLNSFKFANPLVKIWSTERFQGVILEVSKSMREDVRMCMEQVDSMVSITLDFWTSYEQVSYMSITGHWIDENWSLRKVLLDISHTPYPCAASDIYETLVKVFKMYNIDNRILCCTHDNSPNAFHACHVLKKDFDGRKDGPFCYIPCAARTLNSVIEDGLRTAKPAISKIREFVLEMNMSSEISEDFKKMTDNFQEGSWKFPIDASTRWSGNYTMLDIACKVFALSFLSLYTNCFSLK</sequence>
<name>A0A7J7NP71_9MAGN</name>
<dbReference type="SUPFAM" id="SSF53098">
    <property type="entry name" value="Ribonuclease H-like"/>
    <property type="match status" value="1"/>
</dbReference>
<dbReference type="InterPro" id="IPR003656">
    <property type="entry name" value="Znf_BED"/>
</dbReference>
<gene>
    <name evidence="8" type="ORF">GIB67_038482</name>
</gene>
<keyword evidence="9" id="KW-1185">Reference proteome</keyword>
<dbReference type="AlphaFoldDB" id="A0A7J7NP71"/>
<dbReference type="Pfam" id="PF02892">
    <property type="entry name" value="zf-BED"/>
    <property type="match status" value="1"/>
</dbReference>
<dbReference type="InterPro" id="IPR012337">
    <property type="entry name" value="RNaseH-like_sf"/>
</dbReference>
<accession>A0A7J7NP71</accession>
<evidence type="ECO:0000256" key="3">
    <source>
        <dbReference type="ARBA" id="ARBA00022833"/>
    </source>
</evidence>
<comment type="caution">
    <text evidence="8">The sequence shown here is derived from an EMBL/GenBank/DDBJ whole genome shotgun (WGS) entry which is preliminary data.</text>
</comment>
<keyword evidence="2" id="KW-0863">Zinc-finger</keyword>
<evidence type="ECO:0000256" key="5">
    <source>
        <dbReference type="ARBA" id="ARBA00023163"/>
    </source>
</evidence>
<proteinExistence type="predicted"/>